<evidence type="ECO:0000256" key="2">
    <source>
        <dbReference type="ARBA" id="ARBA00023163"/>
    </source>
</evidence>
<evidence type="ECO:0000259" key="4">
    <source>
        <dbReference type="PROSITE" id="PS50801"/>
    </source>
</evidence>
<accession>A0A561BR70</accession>
<feature type="region of interest" description="Disordered" evidence="3">
    <location>
        <begin position="123"/>
        <end position="148"/>
    </location>
</feature>
<gene>
    <name evidence="6" type="ORF">FB561_2474</name>
</gene>
<name>A0A561BR70_9ACTN</name>
<dbReference type="InterPro" id="IPR036388">
    <property type="entry name" value="WH-like_DNA-bd_sf"/>
</dbReference>
<reference evidence="6 7" key="1">
    <citation type="submission" date="2019-06" db="EMBL/GenBank/DDBJ databases">
        <title>Sequencing the genomes of 1000 actinobacteria strains.</title>
        <authorList>
            <person name="Klenk H.-P."/>
        </authorList>
    </citation>
    <scope>NUCLEOTIDE SEQUENCE [LARGE SCALE GENOMIC DNA]</scope>
    <source>
        <strain evidence="6 7">DSM 24683</strain>
    </source>
</reference>
<dbReference type="SMART" id="SM01012">
    <property type="entry name" value="ANTAR"/>
    <property type="match status" value="1"/>
</dbReference>
<dbReference type="SUPFAM" id="SSF52091">
    <property type="entry name" value="SpoIIaa-like"/>
    <property type="match status" value="1"/>
</dbReference>
<feature type="domain" description="ANTAR" evidence="5">
    <location>
        <begin position="142"/>
        <end position="204"/>
    </location>
</feature>
<dbReference type="InterPro" id="IPR029016">
    <property type="entry name" value="GAF-like_dom_sf"/>
</dbReference>
<dbReference type="RefSeq" id="WP_145806147.1">
    <property type="nucleotide sequence ID" value="NZ_VIVK01000001.1"/>
</dbReference>
<dbReference type="CDD" id="cd07043">
    <property type="entry name" value="STAS_anti-anti-sigma_factors"/>
    <property type="match status" value="1"/>
</dbReference>
<evidence type="ECO:0000256" key="1">
    <source>
        <dbReference type="ARBA" id="ARBA00023015"/>
    </source>
</evidence>
<dbReference type="PROSITE" id="PS50801">
    <property type="entry name" value="STAS"/>
    <property type="match status" value="1"/>
</dbReference>
<evidence type="ECO:0000259" key="5">
    <source>
        <dbReference type="PROSITE" id="PS50921"/>
    </source>
</evidence>
<evidence type="ECO:0000313" key="7">
    <source>
        <dbReference type="Proteomes" id="UP000318380"/>
    </source>
</evidence>
<dbReference type="Gene3D" id="3.30.750.24">
    <property type="entry name" value="STAS domain"/>
    <property type="match status" value="1"/>
</dbReference>
<dbReference type="InterPro" id="IPR058548">
    <property type="entry name" value="MlaB-like_STAS"/>
</dbReference>
<protein>
    <submittedName>
        <fullName evidence="6">GAF domain-containing protein</fullName>
    </submittedName>
</protein>
<dbReference type="Pfam" id="PF01590">
    <property type="entry name" value="GAF"/>
    <property type="match status" value="1"/>
</dbReference>
<dbReference type="GO" id="GO:0003723">
    <property type="term" value="F:RNA binding"/>
    <property type="evidence" value="ECO:0007669"/>
    <property type="project" value="InterPro"/>
</dbReference>
<dbReference type="SUPFAM" id="SSF55781">
    <property type="entry name" value="GAF domain-like"/>
    <property type="match status" value="1"/>
</dbReference>
<dbReference type="AlphaFoldDB" id="A0A561BR70"/>
<dbReference type="InterPro" id="IPR036513">
    <property type="entry name" value="STAS_dom_sf"/>
</dbReference>
<feature type="domain" description="STAS" evidence="4">
    <location>
        <begin position="54"/>
        <end position="103"/>
    </location>
</feature>
<keyword evidence="1" id="KW-0805">Transcription regulation</keyword>
<sequence>MQSSDPVTGASAGIVRLPGPTGALWLVRAEGMIDQPDHPVMAVAGQPAEGCSQVVIDLSEVPVIAARGVRSLSACARRLRTAGQSLILVGANPVVARVLEVAGESLDVVSSIDELLDDRDRRADLPPTERWYPRPPRTPDRAARERREQQRVLDQLRAQAEIAVAEGILLGRYPQLVPQTAHQRLRRTAREHNVRLDDLAQALIVAPAPDDGTGDWFTGGDQPPAPDLPVLRAAGVDPQIRSEVLGAILDDALRITEATTGNVQLLEHDTGELRIAAHRNHPEAFLDFFGRVGVSGSACALALRQEVRVTVIDVATDPIFNAASRAVMLEANYRACHSVPLHGRDILHGIVSTHFPHPVRPLLNNQSRAFDDLADQAGDWLQWNYDKALVDALEDLHRQGTADRA</sequence>
<dbReference type="Pfam" id="PF03861">
    <property type="entry name" value="ANTAR"/>
    <property type="match status" value="1"/>
</dbReference>
<organism evidence="6 7">
    <name type="scientific">Kribbella amoyensis</name>
    <dbReference type="NCBI Taxonomy" id="996641"/>
    <lineage>
        <taxon>Bacteria</taxon>
        <taxon>Bacillati</taxon>
        <taxon>Actinomycetota</taxon>
        <taxon>Actinomycetes</taxon>
        <taxon>Propionibacteriales</taxon>
        <taxon>Kribbellaceae</taxon>
        <taxon>Kribbella</taxon>
    </lineage>
</organism>
<dbReference type="Gene3D" id="1.10.10.10">
    <property type="entry name" value="Winged helix-like DNA-binding domain superfamily/Winged helix DNA-binding domain"/>
    <property type="match status" value="1"/>
</dbReference>
<comment type="caution">
    <text evidence="6">The sequence shown here is derived from an EMBL/GenBank/DDBJ whole genome shotgun (WGS) entry which is preliminary data.</text>
</comment>
<keyword evidence="2" id="KW-0804">Transcription</keyword>
<evidence type="ECO:0000313" key="6">
    <source>
        <dbReference type="EMBL" id="TWD81361.1"/>
    </source>
</evidence>
<dbReference type="InterPro" id="IPR005561">
    <property type="entry name" value="ANTAR"/>
</dbReference>
<dbReference type="EMBL" id="VIVK01000001">
    <property type="protein sequence ID" value="TWD81361.1"/>
    <property type="molecule type" value="Genomic_DNA"/>
</dbReference>
<dbReference type="Proteomes" id="UP000318380">
    <property type="component" value="Unassembled WGS sequence"/>
</dbReference>
<feature type="compositionally biased region" description="Basic and acidic residues" evidence="3">
    <location>
        <begin position="137"/>
        <end position="148"/>
    </location>
</feature>
<dbReference type="InterPro" id="IPR003018">
    <property type="entry name" value="GAF"/>
</dbReference>
<dbReference type="Gene3D" id="3.30.450.40">
    <property type="match status" value="1"/>
</dbReference>
<dbReference type="Pfam" id="PF13466">
    <property type="entry name" value="STAS_2"/>
    <property type="match status" value="1"/>
</dbReference>
<keyword evidence="7" id="KW-1185">Reference proteome</keyword>
<dbReference type="PROSITE" id="PS50921">
    <property type="entry name" value="ANTAR"/>
    <property type="match status" value="1"/>
</dbReference>
<proteinExistence type="predicted"/>
<dbReference type="InterPro" id="IPR002645">
    <property type="entry name" value="STAS_dom"/>
</dbReference>
<evidence type="ECO:0000256" key="3">
    <source>
        <dbReference type="SAM" id="MobiDB-lite"/>
    </source>
</evidence>
<dbReference type="OrthoDB" id="4694899at2"/>